<proteinExistence type="predicted"/>
<name>A0A552E124_MICAE</name>
<evidence type="ECO:0000256" key="1">
    <source>
        <dbReference type="SAM" id="MobiDB-lite"/>
    </source>
</evidence>
<protein>
    <submittedName>
        <fullName evidence="2">Uncharacterized protein</fullName>
    </submittedName>
</protein>
<organism evidence="2 3">
    <name type="scientific">Microcystis aeruginosa Ma_SC_T_19800800_S464</name>
    <dbReference type="NCBI Taxonomy" id="2486257"/>
    <lineage>
        <taxon>Bacteria</taxon>
        <taxon>Bacillati</taxon>
        <taxon>Cyanobacteriota</taxon>
        <taxon>Cyanophyceae</taxon>
        <taxon>Oscillatoriophycideae</taxon>
        <taxon>Chroococcales</taxon>
        <taxon>Microcystaceae</taxon>
        <taxon>Microcystis</taxon>
    </lineage>
</organism>
<feature type="region of interest" description="Disordered" evidence="1">
    <location>
        <begin position="38"/>
        <end position="62"/>
    </location>
</feature>
<comment type="caution">
    <text evidence="2">The sequence shown here is derived from an EMBL/GenBank/DDBJ whole genome shotgun (WGS) entry which is preliminary data.</text>
</comment>
<sequence>MWQDEILDEIHKFREEHAKYFNYDLDTMFADWQQRQGESGRKVVSFSRKVSPKPSQSSSPPN</sequence>
<dbReference type="Proteomes" id="UP000319313">
    <property type="component" value="Unassembled WGS sequence"/>
</dbReference>
<dbReference type="EMBL" id="SFBL01000043">
    <property type="protein sequence ID" value="TRU28196.1"/>
    <property type="molecule type" value="Genomic_DNA"/>
</dbReference>
<dbReference type="AlphaFoldDB" id="A0A552E124"/>
<evidence type="ECO:0000313" key="2">
    <source>
        <dbReference type="EMBL" id="TRU28196.1"/>
    </source>
</evidence>
<feature type="compositionally biased region" description="Low complexity" evidence="1">
    <location>
        <begin position="52"/>
        <end position="62"/>
    </location>
</feature>
<reference evidence="2 3" key="1">
    <citation type="submission" date="2019-01" db="EMBL/GenBank/DDBJ databases">
        <title>Coherence of Microcystis species and biogeography revealed through population genomics.</title>
        <authorList>
            <person name="Perez-Carrascal O.M."/>
            <person name="Terrat Y."/>
            <person name="Giani A."/>
            <person name="Fortin N."/>
            <person name="Tromas N."/>
            <person name="Shapiro B.J."/>
        </authorList>
    </citation>
    <scope>NUCLEOTIDE SEQUENCE [LARGE SCALE GENOMIC DNA]</scope>
    <source>
        <strain evidence="2">Ma_SC_T_19800800_S464</strain>
    </source>
</reference>
<accession>A0A552E124</accession>
<gene>
    <name evidence="2" type="ORF">EWV81_05585</name>
</gene>
<evidence type="ECO:0000313" key="3">
    <source>
        <dbReference type="Proteomes" id="UP000319313"/>
    </source>
</evidence>